<dbReference type="PROSITE" id="PS00356">
    <property type="entry name" value="HTH_LACI_1"/>
    <property type="match status" value="1"/>
</dbReference>
<dbReference type="InterPro" id="IPR036271">
    <property type="entry name" value="Tet_transcr_reg_TetR-rel_C_sf"/>
</dbReference>
<dbReference type="Proteomes" id="UP000306635">
    <property type="component" value="Unassembled WGS sequence"/>
</dbReference>
<dbReference type="RefSeq" id="WP_138525485.1">
    <property type="nucleotide sequence ID" value="NZ_JAOCBK010000020.1"/>
</dbReference>
<keyword evidence="1" id="KW-0805">Transcription regulation</keyword>
<dbReference type="AlphaFoldDB" id="A0A5R9QTK8"/>
<dbReference type="OrthoDB" id="8654052at2"/>
<evidence type="ECO:0000256" key="2">
    <source>
        <dbReference type="ARBA" id="ARBA00023125"/>
    </source>
</evidence>
<dbReference type="GO" id="GO:0000976">
    <property type="term" value="F:transcription cis-regulatory region binding"/>
    <property type="evidence" value="ECO:0007669"/>
    <property type="project" value="TreeGrafter"/>
</dbReference>
<dbReference type="SUPFAM" id="SSF48498">
    <property type="entry name" value="Tetracyclin repressor-like, C-terminal domain"/>
    <property type="match status" value="1"/>
</dbReference>
<accession>A0A5R9QTK8</accession>
<evidence type="ECO:0000256" key="3">
    <source>
        <dbReference type="ARBA" id="ARBA00023163"/>
    </source>
</evidence>
<keyword evidence="5" id="KW-1185">Reference proteome</keyword>
<dbReference type="EMBL" id="SWDV01000030">
    <property type="protein sequence ID" value="TLX73179.1"/>
    <property type="molecule type" value="Genomic_DNA"/>
</dbReference>
<dbReference type="GO" id="GO:0003700">
    <property type="term" value="F:DNA-binding transcription factor activity"/>
    <property type="evidence" value="ECO:0007669"/>
    <property type="project" value="TreeGrafter"/>
</dbReference>
<reference evidence="4 5" key="1">
    <citation type="submission" date="2019-04" db="EMBL/GenBank/DDBJ databases">
        <authorList>
            <person name="Li M."/>
        </authorList>
    </citation>
    <scope>NUCLEOTIDE SEQUENCE [LARGE SCALE GENOMIC DNA]</scope>
    <source>
        <strain evidence="4 5">LAM1902</strain>
    </source>
</reference>
<evidence type="ECO:0000313" key="5">
    <source>
        <dbReference type="Proteomes" id="UP000306635"/>
    </source>
</evidence>
<dbReference type="PANTHER" id="PTHR30055:SF234">
    <property type="entry name" value="HTH-TYPE TRANSCRIPTIONAL REGULATOR BETI"/>
    <property type="match status" value="1"/>
</dbReference>
<name>A0A5R9QTK8_9PSED</name>
<protein>
    <submittedName>
        <fullName evidence="4">TetR/AcrR family transcriptional regulator</fullName>
    </submittedName>
</protein>
<comment type="caution">
    <text evidence="4">The sequence shown here is derived from an EMBL/GenBank/DDBJ whole genome shotgun (WGS) entry which is preliminary data.</text>
</comment>
<keyword evidence="3" id="KW-0804">Transcription</keyword>
<sequence>MTLSAHDERLLKALAVAIVDRPRATLKELAEAAGVSKATLHRFCGTRDGLMEMLEDYGHVVIRQILEAAELQRAEPLEALRQLIAEHLRHRDMLNFLLFQYRAENLDMQATTERWSYYTEAVDAFFLRGQQSGRFRIDITAAVFTELFLSMLYGMVDAERYGRAASSSSAQVLEQLFLHGAQVKPQA</sequence>
<evidence type="ECO:0000313" key="4">
    <source>
        <dbReference type="EMBL" id="TLX73179.1"/>
    </source>
</evidence>
<gene>
    <name evidence="4" type="ORF">FAS41_21650</name>
</gene>
<dbReference type="InterPro" id="IPR050109">
    <property type="entry name" value="HTH-type_TetR-like_transc_reg"/>
</dbReference>
<keyword evidence="2" id="KW-0238">DNA-binding</keyword>
<dbReference type="SUPFAM" id="SSF46689">
    <property type="entry name" value="Homeodomain-like"/>
    <property type="match status" value="1"/>
</dbReference>
<dbReference type="InterPro" id="IPR009057">
    <property type="entry name" value="Homeodomain-like_sf"/>
</dbReference>
<evidence type="ECO:0000256" key="1">
    <source>
        <dbReference type="ARBA" id="ARBA00023015"/>
    </source>
</evidence>
<dbReference type="Gene3D" id="1.10.357.10">
    <property type="entry name" value="Tetracycline Repressor, domain 2"/>
    <property type="match status" value="1"/>
</dbReference>
<dbReference type="PANTHER" id="PTHR30055">
    <property type="entry name" value="HTH-TYPE TRANSCRIPTIONAL REGULATOR RUTR"/>
    <property type="match status" value="1"/>
</dbReference>
<organism evidence="4 5">
    <name type="scientific">Pseudomonas nicosulfuronedens</name>
    <dbReference type="NCBI Taxonomy" id="2571105"/>
    <lineage>
        <taxon>Bacteria</taxon>
        <taxon>Pseudomonadati</taxon>
        <taxon>Pseudomonadota</taxon>
        <taxon>Gammaproteobacteria</taxon>
        <taxon>Pseudomonadales</taxon>
        <taxon>Pseudomonadaceae</taxon>
        <taxon>Pseudomonas</taxon>
    </lineage>
</organism>
<proteinExistence type="predicted"/>